<dbReference type="EMBL" id="LMWW01000065">
    <property type="protein sequence ID" value="KUN76525.1"/>
    <property type="molecule type" value="Genomic_DNA"/>
</dbReference>
<evidence type="ECO:0000313" key="3">
    <source>
        <dbReference type="Proteomes" id="UP000052982"/>
    </source>
</evidence>
<evidence type="ECO:0000256" key="1">
    <source>
        <dbReference type="SAM" id="MobiDB-lite"/>
    </source>
</evidence>
<accession>A0A101SM49</accession>
<gene>
    <name evidence="2" type="ORF">AQJ64_36690</name>
</gene>
<organism evidence="2 3">
    <name type="scientific">Streptomyces griseoruber</name>
    <dbReference type="NCBI Taxonomy" id="1943"/>
    <lineage>
        <taxon>Bacteria</taxon>
        <taxon>Bacillati</taxon>
        <taxon>Actinomycetota</taxon>
        <taxon>Actinomycetes</taxon>
        <taxon>Kitasatosporales</taxon>
        <taxon>Streptomycetaceae</taxon>
        <taxon>Streptomyces</taxon>
    </lineage>
</organism>
<proteinExistence type="predicted"/>
<evidence type="ECO:0000313" key="2">
    <source>
        <dbReference type="EMBL" id="KUN76525.1"/>
    </source>
</evidence>
<dbReference type="AlphaFoldDB" id="A0A101SM49"/>
<comment type="caution">
    <text evidence="2">The sequence shown here is derived from an EMBL/GenBank/DDBJ whole genome shotgun (WGS) entry which is preliminary data.</text>
</comment>
<dbReference type="Proteomes" id="UP000052982">
    <property type="component" value="Unassembled WGS sequence"/>
</dbReference>
<feature type="region of interest" description="Disordered" evidence="1">
    <location>
        <begin position="1"/>
        <end position="32"/>
    </location>
</feature>
<sequence>MGVQSTPSSSSSSSGPSGSRSGRRSPAAGVEAVKLERPSRFRLRCLSGESPGDVLLADLVALGLGLGDGGVDVTGRPEHDGVEDQAEASSWSSLPSRYAWWMVPRIYGSITVPTPARPPPSGFA</sequence>
<keyword evidence="3" id="KW-1185">Reference proteome</keyword>
<reference evidence="2 3" key="1">
    <citation type="submission" date="2015-10" db="EMBL/GenBank/DDBJ databases">
        <title>Draft genome sequence of Streptomyces griseoruber DSM 40281, type strain for the species Streptomyces griseoruber.</title>
        <authorList>
            <person name="Ruckert C."/>
            <person name="Winkler A."/>
            <person name="Kalinowski J."/>
            <person name="Kampfer P."/>
            <person name="Glaeser S."/>
        </authorList>
    </citation>
    <scope>NUCLEOTIDE SEQUENCE [LARGE SCALE GENOMIC DNA]</scope>
    <source>
        <strain evidence="2 3">DSM 40281</strain>
    </source>
</reference>
<feature type="compositionally biased region" description="Low complexity" evidence="1">
    <location>
        <begin position="7"/>
        <end position="26"/>
    </location>
</feature>
<name>A0A101SM49_9ACTN</name>
<protein>
    <submittedName>
        <fullName evidence="2">Uncharacterized protein</fullName>
    </submittedName>
</protein>